<feature type="compositionally biased region" description="Basic residues" evidence="1">
    <location>
        <begin position="75"/>
        <end position="93"/>
    </location>
</feature>
<feature type="region of interest" description="Disordered" evidence="1">
    <location>
        <begin position="75"/>
        <end position="114"/>
    </location>
</feature>
<feature type="compositionally biased region" description="Basic and acidic residues" evidence="1">
    <location>
        <begin position="94"/>
        <end position="114"/>
    </location>
</feature>
<dbReference type="EMBL" id="JANPWB010000006">
    <property type="protein sequence ID" value="KAJ1177684.1"/>
    <property type="molecule type" value="Genomic_DNA"/>
</dbReference>
<comment type="caution">
    <text evidence="2">The sequence shown here is derived from an EMBL/GenBank/DDBJ whole genome shotgun (WGS) entry which is preliminary data.</text>
</comment>
<accession>A0AAV7TP21</accession>
<evidence type="ECO:0000313" key="2">
    <source>
        <dbReference type="EMBL" id="KAJ1177684.1"/>
    </source>
</evidence>
<keyword evidence="3" id="KW-1185">Reference proteome</keyword>
<dbReference type="Proteomes" id="UP001066276">
    <property type="component" value="Chromosome 3_2"/>
</dbReference>
<organism evidence="2 3">
    <name type="scientific">Pleurodeles waltl</name>
    <name type="common">Iberian ribbed newt</name>
    <dbReference type="NCBI Taxonomy" id="8319"/>
    <lineage>
        <taxon>Eukaryota</taxon>
        <taxon>Metazoa</taxon>
        <taxon>Chordata</taxon>
        <taxon>Craniata</taxon>
        <taxon>Vertebrata</taxon>
        <taxon>Euteleostomi</taxon>
        <taxon>Amphibia</taxon>
        <taxon>Batrachia</taxon>
        <taxon>Caudata</taxon>
        <taxon>Salamandroidea</taxon>
        <taxon>Salamandridae</taxon>
        <taxon>Pleurodelinae</taxon>
        <taxon>Pleurodeles</taxon>
    </lineage>
</organism>
<gene>
    <name evidence="2" type="ORF">NDU88_002936</name>
</gene>
<protein>
    <submittedName>
        <fullName evidence="2">Uncharacterized protein</fullName>
    </submittedName>
</protein>
<evidence type="ECO:0000313" key="3">
    <source>
        <dbReference type="Proteomes" id="UP001066276"/>
    </source>
</evidence>
<proteinExistence type="predicted"/>
<reference evidence="2" key="1">
    <citation type="journal article" date="2022" name="bioRxiv">
        <title>Sequencing and chromosome-scale assembly of the giantPleurodeles waltlgenome.</title>
        <authorList>
            <person name="Brown T."/>
            <person name="Elewa A."/>
            <person name="Iarovenko S."/>
            <person name="Subramanian E."/>
            <person name="Araus A.J."/>
            <person name="Petzold A."/>
            <person name="Susuki M."/>
            <person name="Suzuki K.-i.T."/>
            <person name="Hayashi T."/>
            <person name="Toyoda A."/>
            <person name="Oliveira C."/>
            <person name="Osipova E."/>
            <person name="Leigh N.D."/>
            <person name="Simon A."/>
            <person name="Yun M.H."/>
        </authorList>
    </citation>
    <scope>NUCLEOTIDE SEQUENCE</scope>
    <source>
        <strain evidence="2">20211129_DDA</strain>
        <tissue evidence="2">Liver</tissue>
    </source>
</reference>
<name>A0AAV7TP21_PLEWA</name>
<sequence length="114" mass="13729">MSRQLAPWGHAQAAWRYHACHRSTRARQPPDCCLDHRRRREWQLVSQLMSRELNMAASKAQAKQRDAALVAMRERRHTGTRRKMRKLGQRVHKREGQRIKMQMREEMPVDYKRV</sequence>
<dbReference type="AlphaFoldDB" id="A0AAV7TP21"/>
<evidence type="ECO:0000256" key="1">
    <source>
        <dbReference type="SAM" id="MobiDB-lite"/>
    </source>
</evidence>